<protein>
    <submittedName>
        <fullName evidence="1">Uncharacterized protein</fullName>
    </submittedName>
</protein>
<dbReference type="Proteomes" id="UP001223586">
    <property type="component" value="Unassembled WGS sequence"/>
</dbReference>
<organism evidence="1 2">
    <name type="scientific">Bacillus chungangensis</name>
    <dbReference type="NCBI Taxonomy" id="587633"/>
    <lineage>
        <taxon>Bacteria</taxon>
        <taxon>Bacillati</taxon>
        <taxon>Bacillota</taxon>
        <taxon>Bacilli</taxon>
        <taxon>Bacillales</taxon>
        <taxon>Bacillaceae</taxon>
        <taxon>Bacillus</taxon>
    </lineage>
</organism>
<evidence type="ECO:0000313" key="1">
    <source>
        <dbReference type="EMBL" id="MDQ0175430.1"/>
    </source>
</evidence>
<gene>
    <name evidence="1" type="ORF">J2S08_001264</name>
</gene>
<accession>A0ABT9WQE2</accession>
<sequence length="115" mass="12959">MENIKGNWEGAIQIPSQRLQVMIKFTKEGGTISIPAQGLEEYPLTSVEVNKSDLFFDMHIQGKQITFKGKINEDKISGTFVQKDHSFPFELVKNSKKAEAEEGELVQLQLKDGTM</sequence>
<proteinExistence type="predicted"/>
<keyword evidence="2" id="KW-1185">Reference proteome</keyword>
<dbReference type="EMBL" id="JAUSTT010000006">
    <property type="protein sequence ID" value="MDQ0175430.1"/>
    <property type="molecule type" value="Genomic_DNA"/>
</dbReference>
<dbReference type="RefSeq" id="WP_307227747.1">
    <property type="nucleotide sequence ID" value="NZ_JAUSTT010000006.1"/>
</dbReference>
<name>A0ABT9WQE2_9BACI</name>
<evidence type="ECO:0000313" key="2">
    <source>
        <dbReference type="Proteomes" id="UP001223586"/>
    </source>
</evidence>
<comment type="caution">
    <text evidence="1">The sequence shown here is derived from an EMBL/GenBank/DDBJ whole genome shotgun (WGS) entry which is preliminary data.</text>
</comment>
<reference evidence="1 2" key="1">
    <citation type="submission" date="2023-07" db="EMBL/GenBank/DDBJ databases">
        <title>Genomic Encyclopedia of Type Strains, Phase IV (KMG-IV): sequencing the most valuable type-strain genomes for metagenomic binning, comparative biology and taxonomic classification.</title>
        <authorList>
            <person name="Goeker M."/>
        </authorList>
    </citation>
    <scope>NUCLEOTIDE SEQUENCE [LARGE SCALE GENOMIC DNA]</scope>
    <source>
        <strain evidence="1 2">DSM 23837</strain>
    </source>
</reference>